<protein>
    <submittedName>
        <fullName evidence="2">Uncharacterized protein</fullName>
    </submittedName>
</protein>
<accession>A0A9W8G9A5</accession>
<sequence>MEVQLEPLLKYAEELLQSYSRIIVYSGDILRSLPEPREGLSAANVKPKKEESTAFLREWQHLESVFDEYLIRLNDIRTRAHEELEAARVRCLVGEDVDLSLPEAVFKLKTRLAKYKKQYTGLLKIAGGGSVKELEGFVESLVCEEVKLGENENKTKPSDNQDDSAITDPAPPMQGSIFDSADTGTQDTTEATTETPGIMVVDDDYDNIDDQDQQTGAGANENNTAMDINTPVSVRDASESRSAPAAGGVDGVEAMEVSDTPAPEASNLDVEAGSLFDVDNLEHQEAIVLDSNSDLDDEEMEDMFE</sequence>
<organism evidence="2 3">
    <name type="scientific">Coemansia spiralis</name>
    <dbReference type="NCBI Taxonomy" id="417178"/>
    <lineage>
        <taxon>Eukaryota</taxon>
        <taxon>Fungi</taxon>
        <taxon>Fungi incertae sedis</taxon>
        <taxon>Zoopagomycota</taxon>
        <taxon>Kickxellomycotina</taxon>
        <taxon>Kickxellomycetes</taxon>
        <taxon>Kickxellales</taxon>
        <taxon>Kickxellaceae</taxon>
        <taxon>Coemansia</taxon>
    </lineage>
</organism>
<dbReference type="Proteomes" id="UP001151518">
    <property type="component" value="Unassembled WGS sequence"/>
</dbReference>
<proteinExistence type="predicted"/>
<comment type="caution">
    <text evidence="2">The sequence shown here is derived from an EMBL/GenBank/DDBJ whole genome shotgun (WGS) entry which is preliminary data.</text>
</comment>
<reference evidence="2" key="1">
    <citation type="submission" date="2022-07" db="EMBL/GenBank/DDBJ databases">
        <title>Phylogenomic reconstructions and comparative analyses of Kickxellomycotina fungi.</title>
        <authorList>
            <person name="Reynolds N.K."/>
            <person name="Stajich J.E."/>
            <person name="Barry K."/>
            <person name="Grigoriev I.V."/>
            <person name="Crous P."/>
            <person name="Smith M.E."/>
        </authorList>
    </citation>
    <scope>NUCLEOTIDE SEQUENCE</scope>
    <source>
        <strain evidence="2">NRRL 3115</strain>
    </source>
</reference>
<feature type="compositionally biased region" description="Acidic residues" evidence="1">
    <location>
        <begin position="201"/>
        <end position="212"/>
    </location>
</feature>
<name>A0A9W8G9A5_9FUNG</name>
<evidence type="ECO:0000256" key="1">
    <source>
        <dbReference type="SAM" id="MobiDB-lite"/>
    </source>
</evidence>
<feature type="compositionally biased region" description="Basic and acidic residues" evidence="1">
    <location>
        <begin position="149"/>
        <end position="159"/>
    </location>
</feature>
<dbReference type="OrthoDB" id="5540626at2759"/>
<feature type="compositionally biased region" description="Polar residues" evidence="1">
    <location>
        <begin position="215"/>
        <end position="232"/>
    </location>
</feature>
<gene>
    <name evidence="2" type="ORF">GGI25_002232</name>
</gene>
<dbReference type="EMBL" id="JANBTW010000019">
    <property type="protein sequence ID" value="KAJ2678644.1"/>
    <property type="molecule type" value="Genomic_DNA"/>
</dbReference>
<dbReference type="AlphaFoldDB" id="A0A9W8G9A5"/>
<feature type="compositionally biased region" description="Low complexity" evidence="1">
    <location>
        <begin position="181"/>
        <end position="195"/>
    </location>
</feature>
<feature type="region of interest" description="Disordered" evidence="1">
    <location>
        <begin position="149"/>
        <end position="273"/>
    </location>
</feature>
<evidence type="ECO:0000313" key="2">
    <source>
        <dbReference type="EMBL" id="KAJ2678644.1"/>
    </source>
</evidence>
<evidence type="ECO:0000313" key="3">
    <source>
        <dbReference type="Proteomes" id="UP001151518"/>
    </source>
</evidence>